<dbReference type="Proteomes" id="UP000284842">
    <property type="component" value="Unassembled WGS sequence"/>
</dbReference>
<dbReference type="STRING" id="181874.A0A409W179"/>
<dbReference type="EMBL" id="NHTK01005878">
    <property type="protein sequence ID" value="PPQ72267.1"/>
    <property type="molecule type" value="Genomic_DNA"/>
</dbReference>
<keyword evidence="5" id="KW-0804">Transcription</keyword>
<evidence type="ECO:0000256" key="7">
    <source>
        <dbReference type="SAM" id="MobiDB-lite"/>
    </source>
</evidence>
<keyword evidence="6" id="KW-0539">Nucleus</keyword>
<dbReference type="InterPro" id="IPR051615">
    <property type="entry name" value="Transcr_Regulatory_Elem"/>
</dbReference>
<organism evidence="9 10">
    <name type="scientific">Panaeolus cyanescens</name>
    <dbReference type="NCBI Taxonomy" id="181874"/>
    <lineage>
        <taxon>Eukaryota</taxon>
        <taxon>Fungi</taxon>
        <taxon>Dikarya</taxon>
        <taxon>Basidiomycota</taxon>
        <taxon>Agaricomycotina</taxon>
        <taxon>Agaricomycetes</taxon>
        <taxon>Agaricomycetidae</taxon>
        <taxon>Agaricales</taxon>
        <taxon>Agaricineae</taxon>
        <taxon>Galeropsidaceae</taxon>
        <taxon>Panaeolus</taxon>
    </lineage>
</organism>
<evidence type="ECO:0000256" key="3">
    <source>
        <dbReference type="ARBA" id="ARBA00023015"/>
    </source>
</evidence>
<dbReference type="GO" id="GO:0006351">
    <property type="term" value="P:DNA-templated transcription"/>
    <property type="evidence" value="ECO:0007669"/>
    <property type="project" value="InterPro"/>
</dbReference>
<keyword evidence="3" id="KW-0805">Transcription regulation</keyword>
<comment type="caution">
    <text evidence="9">The sequence shown here is derived from an EMBL/GenBank/DDBJ whole genome shotgun (WGS) entry which is preliminary data.</text>
</comment>
<feature type="region of interest" description="Disordered" evidence="7">
    <location>
        <begin position="294"/>
        <end position="329"/>
    </location>
</feature>
<dbReference type="PANTHER" id="PTHR31313:SF81">
    <property type="entry name" value="TY1 ENHANCER ACTIVATOR"/>
    <property type="match status" value="1"/>
</dbReference>
<evidence type="ECO:0000256" key="5">
    <source>
        <dbReference type="ARBA" id="ARBA00023163"/>
    </source>
</evidence>
<dbReference type="GO" id="GO:0008270">
    <property type="term" value="F:zinc ion binding"/>
    <property type="evidence" value="ECO:0007669"/>
    <property type="project" value="InterPro"/>
</dbReference>
<dbReference type="OrthoDB" id="2123952at2759"/>
<dbReference type="InParanoid" id="A0A409W179"/>
<keyword evidence="10" id="KW-1185">Reference proteome</keyword>
<proteinExistence type="predicted"/>
<reference evidence="9 10" key="1">
    <citation type="journal article" date="2018" name="Evol. Lett.">
        <title>Horizontal gene cluster transfer increased hallucinogenic mushroom diversity.</title>
        <authorList>
            <person name="Reynolds H.T."/>
            <person name="Vijayakumar V."/>
            <person name="Gluck-Thaler E."/>
            <person name="Korotkin H.B."/>
            <person name="Matheny P.B."/>
            <person name="Slot J.C."/>
        </authorList>
    </citation>
    <scope>NUCLEOTIDE SEQUENCE [LARGE SCALE GENOMIC DNA]</scope>
    <source>
        <strain evidence="9 10">2629</strain>
    </source>
</reference>
<gene>
    <name evidence="9" type="ORF">CVT24_004684</name>
</gene>
<accession>A0A409W179</accession>
<keyword evidence="1" id="KW-0479">Metal-binding</keyword>
<feature type="domain" description="Xylanolytic transcriptional activator regulatory" evidence="8">
    <location>
        <begin position="8"/>
        <end position="125"/>
    </location>
</feature>
<evidence type="ECO:0000256" key="2">
    <source>
        <dbReference type="ARBA" id="ARBA00022833"/>
    </source>
</evidence>
<evidence type="ECO:0000256" key="4">
    <source>
        <dbReference type="ARBA" id="ARBA00023125"/>
    </source>
</evidence>
<dbReference type="CDD" id="cd12148">
    <property type="entry name" value="fungal_TF_MHR"/>
    <property type="match status" value="1"/>
</dbReference>
<dbReference type="AlphaFoldDB" id="A0A409W179"/>
<evidence type="ECO:0000259" key="8">
    <source>
        <dbReference type="Pfam" id="PF04082"/>
    </source>
</evidence>
<dbReference type="PANTHER" id="PTHR31313">
    <property type="entry name" value="TY1 ENHANCER ACTIVATOR"/>
    <property type="match status" value="1"/>
</dbReference>
<evidence type="ECO:0000313" key="10">
    <source>
        <dbReference type="Proteomes" id="UP000284842"/>
    </source>
</evidence>
<name>A0A409W179_9AGAR</name>
<keyword evidence="4" id="KW-0238">DNA-binding</keyword>
<dbReference type="InterPro" id="IPR007219">
    <property type="entry name" value="XnlR_reg_dom"/>
</dbReference>
<dbReference type="Pfam" id="PF04082">
    <property type="entry name" value="Fungal_trans"/>
    <property type="match status" value="1"/>
</dbReference>
<keyword evidence="2" id="KW-0862">Zinc</keyword>
<evidence type="ECO:0000256" key="1">
    <source>
        <dbReference type="ARBA" id="ARBA00022723"/>
    </source>
</evidence>
<dbReference type="GO" id="GO:0003677">
    <property type="term" value="F:DNA binding"/>
    <property type="evidence" value="ECO:0007669"/>
    <property type="project" value="UniProtKB-KW"/>
</dbReference>
<evidence type="ECO:0000256" key="6">
    <source>
        <dbReference type="ARBA" id="ARBA00023242"/>
    </source>
</evidence>
<evidence type="ECO:0000313" key="9">
    <source>
        <dbReference type="EMBL" id="PPQ72267.1"/>
    </source>
</evidence>
<sequence length="438" mass="49030">MHGHELFSAEETQTRRQIWWACILTDRYGSMYMGRPIMIKDEDFETPLPNVDPVEERQQWVPTSTRDNMPYPPVPSRAMSSFCASSRLAIIIGAIISQIYPVRPTPGVSRKSLLPGLESRLDQWYITLPEELRYEAPNKRYTPPPQILLLHLRYWGAVLLLHRALPNSDRLQKNSAETRAFDLAHSAACHIGSIVTTYRDTFTMRRPSPFLTSYLLSAAIMHILTMTVKPDNIEATMGLQQCMAALKDMEVVWPSASRAWDLLNGVQLRTSAHAQNGSQYTSVDRNKRAAQDAFGDEQAPTYIPREPFGDSGPPTRSDDGGQGGTGGVQDMSTRLMAHMLGLEIPGVEPSTSYFPGYEWWPRINSGHNSQPALTPQQPYALEAEYQSSIPVMGPSHSEGVTPSAGSSANTQWIQDPQTISQSQSYPMNLNYTYNFGQY</sequence>
<protein>
    <recommendedName>
        <fullName evidence="8">Xylanolytic transcriptional activator regulatory domain-containing protein</fullName>
    </recommendedName>
</protein>